<evidence type="ECO:0000313" key="2">
    <source>
        <dbReference type="Proteomes" id="UP000657421"/>
    </source>
</evidence>
<comment type="caution">
    <text evidence="1">The sequence shown here is derived from an EMBL/GenBank/DDBJ whole genome shotgun (WGS) entry which is preliminary data.</text>
</comment>
<proteinExistence type="predicted"/>
<evidence type="ECO:0000313" key="1">
    <source>
        <dbReference type="EMBL" id="MBC8574664.1"/>
    </source>
</evidence>
<gene>
    <name evidence="1" type="ORF">H8716_16645</name>
</gene>
<name>A0ABR7NEC8_9FIRM</name>
<protein>
    <recommendedName>
        <fullName evidence="3">Poly A polymerase head domain-containing protein</fullName>
    </recommendedName>
</protein>
<dbReference type="EMBL" id="JACRSZ010000030">
    <property type="protein sequence ID" value="MBC8574664.1"/>
    <property type="molecule type" value="Genomic_DNA"/>
</dbReference>
<organism evidence="1 2">
    <name type="scientific">Jingyaoa shaoxingensis</name>
    <dbReference type="NCBI Taxonomy" id="2763671"/>
    <lineage>
        <taxon>Bacteria</taxon>
        <taxon>Bacillati</taxon>
        <taxon>Bacillota</taxon>
        <taxon>Clostridia</taxon>
        <taxon>Lachnospirales</taxon>
        <taxon>Lachnospiraceae</taxon>
        <taxon>Jingyaoa</taxon>
    </lineage>
</organism>
<evidence type="ECO:0008006" key="3">
    <source>
        <dbReference type="Google" id="ProtNLM"/>
    </source>
</evidence>
<keyword evidence="2" id="KW-1185">Reference proteome</keyword>
<dbReference type="Proteomes" id="UP000657421">
    <property type="component" value="Unassembled WGS sequence"/>
</dbReference>
<sequence>MYNNLRIEIEEYLKKYPPALWLYKMLMQAGDVYVMGGLLREYKDKDKIAELRDADFTISIKDRKVWDELLRQIPHKRNHFGGYKFSCSGFIVDIWDVKKTWAFEKQVIKVENNNYFEYLSQSVFLNLDAIIYDLSNDKWNDLIYQNAVKNGELGIVLRENPFKELNILRAMVLREKYNMRYSKELARMILDYSTEETFLKDIIKMQEERYGYIILGIGKIRQEVEYACRCI</sequence>
<dbReference type="RefSeq" id="WP_249310112.1">
    <property type="nucleotide sequence ID" value="NZ_JACRSZ010000030.1"/>
</dbReference>
<accession>A0ABR7NEC8</accession>
<reference evidence="1 2" key="1">
    <citation type="submission" date="2020-08" db="EMBL/GenBank/DDBJ databases">
        <title>Genome public.</title>
        <authorList>
            <person name="Liu C."/>
            <person name="Sun Q."/>
        </authorList>
    </citation>
    <scope>NUCLEOTIDE SEQUENCE [LARGE SCALE GENOMIC DNA]</scope>
    <source>
        <strain evidence="1 2">NSJ-46</strain>
    </source>
</reference>